<dbReference type="RefSeq" id="WP_119770684.1">
    <property type="nucleotide sequence ID" value="NZ_QYUO01000002.1"/>
</dbReference>
<feature type="chain" id="PRO_5017265289" evidence="2">
    <location>
        <begin position="29"/>
        <end position="327"/>
    </location>
</feature>
<dbReference type="SUPFAM" id="SSF53850">
    <property type="entry name" value="Periplasmic binding protein-like II"/>
    <property type="match status" value="1"/>
</dbReference>
<comment type="caution">
    <text evidence="3">The sequence shown here is derived from an EMBL/GenBank/DDBJ whole genome shotgun (WGS) entry which is preliminary data.</text>
</comment>
<keyword evidence="2" id="KW-0732">Signal</keyword>
<evidence type="ECO:0000256" key="2">
    <source>
        <dbReference type="SAM" id="SignalP"/>
    </source>
</evidence>
<name>A0A3A3FM23_9BURK</name>
<evidence type="ECO:0000313" key="3">
    <source>
        <dbReference type="EMBL" id="RJF95535.1"/>
    </source>
</evidence>
<organism evidence="3 4">
    <name type="scientific">Noviherbaspirillum saxi</name>
    <dbReference type="NCBI Taxonomy" id="2320863"/>
    <lineage>
        <taxon>Bacteria</taxon>
        <taxon>Pseudomonadati</taxon>
        <taxon>Pseudomonadota</taxon>
        <taxon>Betaproteobacteria</taxon>
        <taxon>Burkholderiales</taxon>
        <taxon>Oxalobacteraceae</taxon>
        <taxon>Noviherbaspirillum</taxon>
    </lineage>
</organism>
<feature type="signal peptide" evidence="2">
    <location>
        <begin position="1"/>
        <end position="28"/>
    </location>
</feature>
<comment type="similarity">
    <text evidence="1">Belongs to the UPF0065 (bug) family.</text>
</comment>
<dbReference type="InterPro" id="IPR005064">
    <property type="entry name" value="BUG"/>
</dbReference>
<dbReference type="Gene3D" id="3.40.190.150">
    <property type="entry name" value="Bordetella uptake gene, domain 1"/>
    <property type="match status" value="1"/>
</dbReference>
<gene>
    <name evidence="3" type="ORF">D3871_19245</name>
</gene>
<dbReference type="PIRSF" id="PIRSF017082">
    <property type="entry name" value="YflP"/>
    <property type="match status" value="1"/>
</dbReference>
<protein>
    <submittedName>
        <fullName evidence="3">Tripartite tricarboxylate transporter substrate binding protein</fullName>
    </submittedName>
</protein>
<dbReference type="EMBL" id="QYUO01000002">
    <property type="protein sequence ID" value="RJF95535.1"/>
    <property type="molecule type" value="Genomic_DNA"/>
</dbReference>
<keyword evidence="4" id="KW-1185">Reference proteome</keyword>
<dbReference type="AlphaFoldDB" id="A0A3A3FM23"/>
<dbReference type="Proteomes" id="UP000265955">
    <property type="component" value="Unassembled WGS sequence"/>
</dbReference>
<dbReference type="InterPro" id="IPR042100">
    <property type="entry name" value="Bug_dom1"/>
</dbReference>
<evidence type="ECO:0000313" key="4">
    <source>
        <dbReference type="Proteomes" id="UP000265955"/>
    </source>
</evidence>
<dbReference type="PANTHER" id="PTHR42928">
    <property type="entry name" value="TRICARBOXYLATE-BINDING PROTEIN"/>
    <property type="match status" value="1"/>
</dbReference>
<proteinExistence type="inferred from homology"/>
<accession>A0A3A3FM23</accession>
<dbReference type="CDD" id="cd07012">
    <property type="entry name" value="PBP2_Bug_TTT"/>
    <property type="match status" value="1"/>
</dbReference>
<dbReference type="Pfam" id="PF03401">
    <property type="entry name" value="TctC"/>
    <property type="match status" value="1"/>
</dbReference>
<dbReference type="Gene3D" id="3.40.190.10">
    <property type="entry name" value="Periplasmic binding protein-like II"/>
    <property type="match status" value="1"/>
</dbReference>
<evidence type="ECO:0000256" key="1">
    <source>
        <dbReference type="ARBA" id="ARBA00006987"/>
    </source>
</evidence>
<sequence length="327" mass="34274">MDYKKSFPVYAAHLAAFTLAALTSVAHAQAWPTKTVTIISPYGPGGSNDISVRIIAKELEAKYGQPFVVENKSGAGTRIANDYVARARPDGYTLLWAAAPFAITASAGIKTSYDIHKNFVPVGPRVTGPVFLTVPADSPVRSVADFVKMAREKPGGVTFASPGIGSGPHLAAELFGIKGKFKVTNVHYRGDAAAYTDLVGGRVDAALTAITSALSHVKTGKLRVLGVASEARTPVYPDAPTFTEGGGPEVVGYGWFAFVAPAGTPAAIVQQLNRDANAVLNKPEITQKLIGLGLQPTPSTNSELGTFIDAEVQKWASVIKQAGVVLE</sequence>
<dbReference type="PANTHER" id="PTHR42928:SF5">
    <property type="entry name" value="BLR1237 PROTEIN"/>
    <property type="match status" value="1"/>
</dbReference>
<dbReference type="OrthoDB" id="9125369at2"/>
<reference evidence="4" key="1">
    <citation type="submission" date="2018-09" db="EMBL/GenBank/DDBJ databases">
        <authorList>
            <person name="Zhu H."/>
        </authorList>
    </citation>
    <scope>NUCLEOTIDE SEQUENCE [LARGE SCALE GENOMIC DNA]</scope>
    <source>
        <strain evidence="4">K1R23-30</strain>
    </source>
</reference>